<evidence type="ECO:0000256" key="4">
    <source>
        <dbReference type="ARBA" id="ARBA00022597"/>
    </source>
</evidence>
<evidence type="ECO:0000259" key="10">
    <source>
        <dbReference type="PROSITE" id="PS50850"/>
    </source>
</evidence>
<dbReference type="EMBL" id="JADBJN010000001">
    <property type="protein sequence ID" value="KAG5681837.1"/>
    <property type="molecule type" value="Genomic_DNA"/>
</dbReference>
<evidence type="ECO:0000256" key="8">
    <source>
        <dbReference type="ARBA" id="ARBA00023180"/>
    </source>
</evidence>
<evidence type="ECO:0000256" key="3">
    <source>
        <dbReference type="ARBA" id="ARBA00022475"/>
    </source>
</evidence>
<dbReference type="OrthoDB" id="6339427at2759"/>
<accession>A0A9J6CIP7</accession>
<keyword evidence="7 9" id="KW-0472">Membrane</keyword>
<dbReference type="Gene3D" id="1.20.1250.20">
    <property type="entry name" value="MFS general substrate transporter like domains"/>
    <property type="match status" value="1"/>
</dbReference>
<evidence type="ECO:0000256" key="9">
    <source>
        <dbReference type="SAM" id="Phobius"/>
    </source>
</evidence>
<keyword evidence="6 9" id="KW-1133">Transmembrane helix</keyword>
<reference evidence="11" key="1">
    <citation type="submission" date="2021-03" db="EMBL/GenBank/DDBJ databases">
        <title>Chromosome level genome of the anhydrobiotic midge Polypedilum vanderplanki.</title>
        <authorList>
            <person name="Yoshida Y."/>
            <person name="Kikawada T."/>
            <person name="Gusev O."/>
        </authorList>
    </citation>
    <scope>NUCLEOTIDE SEQUENCE</scope>
    <source>
        <strain evidence="11">NIAS01</strain>
        <tissue evidence="11">Whole body or cell culture</tissue>
    </source>
</reference>
<keyword evidence="2" id="KW-0813">Transport</keyword>
<evidence type="ECO:0000256" key="7">
    <source>
        <dbReference type="ARBA" id="ARBA00023136"/>
    </source>
</evidence>
<evidence type="ECO:0000256" key="6">
    <source>
        <dbReference type="ARBA" id="ARBA00022989"/>
    </source>
</evidence>
<keyword evidence="5 9" id="KW-0812">Transmembrane</keyword>
<feature type="transmembrane region" description="Helical" evidence="9">
    <location>
        <begin position="221"/>
        <end position="243"/>
    </location>
</feature>
<dbReference type="Proteomes" id="UP001107558">
    <property type="component" value="Chromosome 1"/>
</dbReference>
<evidence type="ECO:0000313" key="11">
    <source>
        <dbReference type="EMBL" id="KAG5681837.1"/>
    </source>
</evidence>
<feature type="transmembrane region" description="Helical" evidence="9">
    <location>
        <begin position="258"/>
        <end position="279"/>
    </location>
</feature>
<dbReference type="SUPFAM" id="SSF103473">
    <property type="entry name" value="MFS general substrate transporter"/>
    <property type="match status" value="1"/>
</dbReference>
<feature type="transmembrane region" description="Helical" evidence="9">
    <location>
        <begin position="6"/>
        <end position="30"/>
    </location>
</feature>
<gene>
    <name evidence="11" type="ORF">PVAND_011245</name>
</gene>
<feature type="transmembrane region" description="Helical" evidence="9">
    <location>
        <begin position="138"/>
        <end position="158"/>
    </location>
</feature>
<dbReference type="PANTHER" id="PTHR48021">
    <property type="match status" value="1"/>
</dbReference>
<dbReference type="PROSITE" id="PS50850">
    <property type="entry name" value="MFS"/>
    <property type="match status" value="1"/>
</dbReference>
<dbReference type="InterPro" id="IPR005828">
    <property type="entry name" value="MFS_sugar_transport-like"/>
</dbReference>
<dbReference type="PANTHER" id="PTHR48021:SF1">
    <property type="entry name" value="GH07001P-RELATED"/>
    <property type="match status" value="1"/>
</dbReference>
<dbReference type="AlphaFoldDB" id="A0A9J6CIP7"/>
<sequence length="436" mass="48925">MNNYKVSAQVLVASIASIGSLLYGIGLGWSSPSGVKILNTEKNFEITSSQFSWVVAMNSIGGCIGCLVTGLIRSNYGTKVSIFIFTIPSFSGWMLLAFAQAWWMLIIEIRGVLLSFYEITVKSGILFSYAIGSFTRQSITNAICGGIVVLYAIAFLFMPESPLYLMKQHKTEEAKKSLTYLRGRNYKMDDELTRLHLEIDELERNTKPFWQEIRTKATRKAFVIVMSMFIFFQLCGINAIIFYTTTILIESGITIDPFIATCMLGVIQVIGVLCSTALVDHYGRKILLIASNIIMIFGLLGVGIYFHLKEKTTVTSITWLPLVLFCIYFIGFSIGVGSVTYVLMGELISLNAKRVIGPMAQFSNFLMAFLIAIFFPKIANYIGMHYAFYIFAAFCFIAIIFIIVMLPETKGKSLVEIQNLLTNDRKCDTNNFKNRF</sequence>
<feature type="transmembrane region" description="Helical" evidence="9">
    <location>
        <begin position="286"/>
        <end position="307"/>
    </location>
</feature>
<feature type="transmembrane region" description="Helical" evidence="9">
    <location>
        <begin position="355"/>
        <end position="375"/>
    </location>
</feature>
<feature type="transmembrane region" description="Helical" evidence="9">
    <location>
        <begin position="319"/>
        <end position="343"/>
    </location>
</feature>
<name>A0A9J6CIP7_POLVA</name>
<evidence type="ECO:0000256" key="2">
    <source>
        <dbReference type="ARBA" id="ARBA00022448"/>
    </source>
</evidence>
<keyword evidence="8" id="KW-0325">Glycoprotein</keyword>
<dbReference type="InterPro" id="IPR003663">
    <property type="entry name" value="Sugar/inositol_transpt"/>
</dbReference>
<dbReference type="GO" id="GO:0022857">
    <property type="term" value="F:transmembrane transporter activity"/>
    <property type="evidence" value="ECO:0007669"/>
    <property type="project" value="InterPro"/>
</dbReference>
<evidence type="ECO:0000256" key="1">
    <source>
        <dbReference type="ARBA" id="ARBA00004651"/>
    </source>
</evidence>
<keyword evidence="3" id="KW-1003">Cell membrane</keyword>
<dbReference type="InterPro" id="IPR036259">
    <property type="entry name" value="MFS_trans_sf"/>
</dbReference>
<dbReference type="FunFam" id="1.20.1250.20:FF:000218">
    <property type="entry name" value="facilitated trehalose transporter Tret1"/>
    <property type="match status" value="1"/>
</dbReference>
<protein>
    <recommendedName>
        <fullName evidence="10">Major facilitator superfamily (MFS) profile domain-containing protein</fullName>
    </recommendedName>
</protein>
<comment type="caution">
    <text evidence="11">The sequence shown here is derived from an EMBL/GenBank/DDBJ whole genome shotgun (WGS) entry which is preliminary data.</text>
</comment>
<feature type="transmembrane region" description="Helical" evidence="9">
    <location>
        <begin position="80"/>
        <end position="105"/>
    </location>
</feature>
<dbReference type="InterPro" id="IPR020846">
    <property type="entry name" value="MFS_dom"/>
</dbReference>
<dbReference type="PRINTS" id="PR00171">
    <property type="entry name" value="SUGRTRNSPORT"/>
</dbReference>
<evidence type="ECO:0000313" key="12">
    <source>
        <dbReference type="Proteomes" id="UP001107558"/>
    </source>
</evidence>
<comment type="subcellular location">
    <subcellularLocation>
        <location evidence="1">Cell membrane</location>
        <topology evidence="1">Multi-pass membrane protein</topology>
    </subcellularLocation>
</comment>
<feature type="transmembrane region" description="Helical" evidence="9">
    <location>
        <begin position="51"/>
        <end position="74"/>
    </location>
</feature>
<dbReference type="InterPro" id="IPR050549">
    <property type="entry name" value="MFS_Trehalose_Transporter"/>
</dbReference>
<feature type="domain" description="Major facilitator superfamily (MFS) profile" evidence="10">
    <location>
        <begin position="1"/>
        <end position="410"/>
    </location>
</feature>
<evidence type="ECO:0000256" key="5">
    <source>
        <dbReference type="ARBA" id="ARBA00022692"/>
    </source>
</evidence>
<dbReference type="GO" id="GO:0005886">
    <property type="term" value="C:plasma membrane"/>
    <property type="evidence" value="ECO:0007669"/>
    <property type="project" value="UniProtKB-SubCell"/>
</dbReference>
<feature type="transmembrane region" description="Helical" evidence="9">
    <location>
        <begin position="112"/>
        <end position="132"/>
    </location>
</feature>
<organism evidence="11 12">
    <name type="scientific">Polypedilum vanderplanki</name>
    <name type="common">Sleeping chironomid midge</name>
    <dbReference type="NCBI Taxonomy" id="319348"/>
    <lineage>
        <taxon>Eukaryota</taxon>
        <taxon>Metazoa</taxon>
        <taxon>Ecdysozoa</taxon>
        <taxon>Arthropoda</taxon>
        <taxon>Hexapoda</taxon>
        <taxon>Insecta</taxon>
        <taxon>Pterygota</taxon>
        <taxon>Neoptera</taxon>
        <taxon>Endopterygota</taxon>
        <taxon>Diptera</taxon>
        <taxon>Nematocera</taxon>
        <taxon>Chironomoidea</taxon>
        <taxon>Chironomidae</taxon>
        <taxon>Chironominae</taxon>
        <taxon>Polypedilum</taxon>
        <taxon>Polypedilum</taxon>
    </lineage>
</organism>
<proteinExistence type="predicted"/>
<dbReference type="Pfam" id="PF00083">
    <property type="entry name" value="Sugar_tr"/>
    <property type="match status" value="2"/>
</dbReference>
<keyword evidence="4" id="KW-0762">Sugar transport</keyword>
<keyword evidence="12" id="KW-1185">Reference proteome</keyword>
<feature type="transmembrane region" description="Helical" evidence="9">
    <location>
        <begin position="387"/>
        <end position="406"/>
    </location>
</feature>